<dbReference type="AlphaFoldDB" id="A6HQ95"/>
<reference evidence="3" key="1">
    <citation type="submission" date="2005-09" db="EMBL/GenBank/DDBJ databases">
        <authorList>
            <person name="Mural R.J."/>
            <person name="Li P.W."/>
            <person name="Adams M.D."/>
            <person name="Amanatides P.G."/>
            <person name="Baden-Tillson H."/>
            <person name="Barnstead M."/>
            <person name="Chin S.H."/>
            <person name="Dew I."/>
            <person name="Evans C.A."/>
            <person name="Ferriera S."/>
            <person name="Flanigan M."/>
            <person name="Fosler C."/>
            <person name="Glodek A."/>
            <person name="Gu Z."/>
            <person name="Holt R.A."/>
            <person name="Jennings D."/>
            <person name="Kraft C.L."/>
            <person name="Lu F."/>
            <person name="Nguyen T."/>
            <person name="Nusskern D.R."/>
            <person name="Pfannkoch C.M."/>
            <person name="Sitter C."/>
            <person name="Sutton G.G."/>
            <person name="Venter J.C."/>
            <person name="Wang Z."/>
            <person name="Woodage T."/>
            <person name="Zheng X.H."/>
            <person name="Zhong F."/>
        </authorList>
    </citation>
    <scope>NUCLEOTIDE SEQUENCE [LARGE SCALE GENOMIC DNA]</scope>
    <source>
        <strain>BN</strain>
        <strain evidence="3">Sprague-Dawley</strain>
    </source>
</reference>
<evidence type="ECO:0000256" key="1">
    <source>
        <dbReference type="SAM" id="MobiDB-lite"/>
    </source>
</evidence>
<organism evidence="2 3">
    <name type="scientific">Rattus norvegicus</name>
    <name type="common">Rat</name>
    <dbReference type="NCBI Taxonomy" id="10116"/>
    <lineage>
        <taxon>Eukaryota</taxon>
        <taxon>Metazoa</taxon>
        <taxon>Chordata</taxon>
        <taxon>Craniata</taxon>
        <taxon>Vertebrata</taxon>
        <taxon>Euteleostomi</taxon>
        <taxon>Mammalia</taxon>
        <taxon>Eutheria</taxon>
        <taxon>Euarchontoglires</taxon>
        <taxon>Glires</taxon>
        <taxon>Rodentia</taxon>
        <taxon>Myomorpha</taxon>
        <taxon>Muroidea</taxon>
        <taxon>Muridae</taxon>
        <taxon>Murinae</taxon>
        <taxon>Rattus</taxon>
    </lineage>
</organism>
<name>A6HQ95_RAT</name>
<proteinExistence type="predicted"/>
<dbReference type="EMBL" id="CH473949">
    <property type="protein sequence ID" value="EDL80196.1"/>
    <property type="molecule type" value="Genomic_DNA"/>
</dbReference>
<feature type="region of interest" description="Disordered" evidence="1">
    <location>
        <begin position="1"/>
        <end position="20"/>
    </location>
</feature>
<dbReference type="Proteomes" id="UP000234681">
    <property type="component" value="Chromosome 3"/>
</dbReference>
<sequence length="68" mass="7562">MDDCAQGTKGPCPSCPGTETEQTQLPHLLSVAVYPESSVSITMEQDFHSQIIRQKSSIVWRRGPWLAM</sequence>
<evidence type="ECO:0000313" key="3">
    <source>
        <dbReference type="Proteomes" id="UP000234681"/>
    </source>
</evidence>
<protein>
    <submittedName>
        <fullName evidence="2">RCG26140</fullName>
    </submittedName>
</protein>
<accession>A6HQ95</accession>
<gene>
    <name evidence="2" type="ORF">rCG_26140</name>
</gene>
<evidence type="ECO:0000313" key="2">
    <source>
        <dbReference type="EMBL" id="EDL80196.1"/>
    </source>
</evidence>